<gene>
    <name evidence="2" type="ORF">BC739_009151</name>
</gene>
<evidence type="ECO:0000313" key="3">
    <source>
        <dbReference type="Proteomes" id="UP000517916"/>
    </source>
</evidence>
<dbReference type="GO" id="GO:0032259">
    <property type="term" value="P:methylation"/>
    <property type="evidence" value="ECO:0007669"/>
    <property type="project" value="UniProtKB-KW"/>
</dbReference>
<keyword evidence="3" id="KW-1185">Reference proteome</keyword>
<feature type="domain" description="N(4)-bis(aminopropyl)spermidine synthase C-terminal" evidence="1">
    <location>
        <begin position="103"/>
        <end position="284"/>
    </location>
</feature>
<dbReference type="SUPFAM" id="SSF53335">
    <property type="entry name" value="S-adenosyl-L-methionine-dependent methyltransferases"/>
    <property type="match status" value="1"/>
</dbReference>
<evidence type="ECO:0000259" key="1">
    <source>
        <dbReference type="Pfam" id="PF01861"/>
    </source>
</evidence>
<reference evidence="2 3" key="1">
    <citation type="submission" date="2020-08" db="EMBL/GenBank/DDBJ databases">
        <title>Genomic Encyclopedia of Archaeal and Bacterial Type Strains, Phase II (KMG-II): from individual species to whole genera.</title>
        <authorList>
            <person name="Goeker M."/>
        </authorList>
    </citation>
    <scope>NUCLEOTIDE SEQUENCE [LARGE SCALE GENOMIC DNA]</scope>
    <source>
        <strain evidence="2 3">DSM 43850</strain>
    </source>
</reference>
<keyword evidence="2" id="KW-0489">Methyltransferase</keyword>
<protein>
    <submittedName>
        <fullName evidence="2">Methyltransferase</fullName>
    </submittedName>
</protein>
<keyword evidence="2" id="KW-0808">Transferase</keyword>
<comment type="caution">
    <text evidence="2">The sequence shown here is derived from an EMBL/GenBank/DDBJ whole genome shotgun (WGS) entry which is preliminary data.</text>
</comment>
<dbReference type="GO" id="GO:0008168">
    <property type="term" value="F:methyltransferase activity"/>
    <property type="evidence" value="ECO:0007669"/>
    <property type="project" value="UniProtKB-KW"/>
</dbReference>
<proteinExistence type="predicted"/>
<dbReference type="Proteomes" id="UP000517916">
    <property type="component" value="Unassembled WGS sequence"/>
</dbReference>
<evidence type="ECO:0000313" key="2">
    <source>
        <dbReference type="EMBL" id="MBA8931892.1"/>
    </source>
</evidence>
<dbReference type="InterPro" id="IPR029063">
    <property type="entry name" value="SAM-dependent_MTases_sf"/>
</dbReference>
<dbReference type="Pfam" id="PF01861">
    <property type="entry name" value="BpsA_C"/>
    <property type="match status" value="1"/>
</dbReference>
<sequence length="544" mass="58552">MPIEQVQELVAEAGAHARPLREILAELTERPHDLASLVRTSAVSRRTVEAVLAAAGEDLVESAQGVRLRPERVPAYRELFRYEQVRSTALTDPLAARLAAHGDLVEEMAKLIAAAPKSRQALDHVSATAETAVRRALWLDATFDLDGANLLCVGDHDLTSLAVKRVNPAVSVTVVDLDERILEFIDGQGLDVRCLFTDLRFGLPTAVTGWADLLFTDPPYTPEGVRLFLARGLSGLRDRELGRLVMAYGFGERQPALGLKVQEAVQDLHLAYEAILPHFSRYDGAQAVGSASDLYVCRPTARSWKALDNPTRGSGTGPNIYTHGPQSLEGAGEALDPAAVEAMSAAAVGERGLPLVTVAESWHPASTGLGHVKLSTLLGSGLPTGIARRRPYGVAVDLSADPGAWLLRALLAVNADRVALLVPNNHPDLASSASQRELSELVAGKYALRFLRNTPDSRYALVVAELVAEPSLVLERAHGKVGNAWREALVRAGRDLPDGPLTKNQARALIQQAVPRAELLDASLLELPRHQIRLVLDGVRDCQG</sequence>
<dbReference type="RefSeq" id="WP_148309523.1">
    <property type="nucleotide sequence ID" value="NZ_BAAABQ010000061.1"/>
</dbReference>
<dbReference type="EMBL" id="JACJID010000010">
    <property type="protein sequence ID" value="MBA8931892.1"/>
    <property type="molecule type" value="Genomic_DNA"/>
</dbReference>
<name>A0ABR6BYA0_9PSEU</name>
<organism evidence="2 3">
    <name type="scientific">Kutzneria viridogrisea</name>
    <dbReference type="NCBI Taxonomy" id="47990"/>
    <lineage>
        <taxon>Bacteria</taxon>
        <taxon>Bacillati</taxon>
        <taxon>Actinomycetota</taxon>
        <taxon>Actinomycetes</taxon>
        <taxon>Pseudonocardiales</taxon>
        <taxon>Pseudonocardiaceae</taxon>
        <taxon>Kutzneria</taxon>
    </lineage>
</organism>
<accession>A0ABR6BYA0</accession>
<dbReference type="Gene3D" id="3.40.50.150">
    <property type="entry name" value="Vaccinia Virus protein VP39"/>
    <property type="match status" value="1"/>
</dbReference>
<dbReference type="InterPro" id="IPR002723">
    <property type="entry name" value="BpsA_C"/>
</dbReference>